<evidence type="ECO:0000256" key="1">
    <source>
        <dbReference type="ARBA" id="ARBA00001957"/>
    </source>
</evidence>
<dbReference type="Pfam" id="PF02801">
    <property type="entry name" value="Ketoacyl-synt_C"/>
    <property type="match status" value="1"/>
</dbReference>
<dbReference type="InterPro" id="IPR016039">
    <property type="entry name" value="Thiolase-like"/>
</dbReference>
<dbReference type="InterPro" id="IPR000873">
    <property type="entry name" value="AMP-dep_synth/lig_dom"/>
</dbReference>
<reference evidence="10 11" key="1">
    <citation type="submission" date="2012-10" db="EMBL/GenBank/DDBJ databases">
        <title>The draft sequence of the Mycobacterium pheli genome.</title>
        <authorList>
            <person name="Pettersson B.M.F."/>
            <person name="Das S."/>
            <person name="Dasgupta S."/>
            <person name="Bhattacharya A."/>
            <person name="Kirsebom L.A."/>
        </authorList>
    </citation>
    <scope>NUCLEOTIDE SEQUENCE [LARGE SCALE GENOMIC DNA]</scope>
    <source>
        <strain evidence="10 11">CCUG 21000</strain>
    </source>
</reference>
<dbReference type="SMART" id="SM00825">
    <property type="entry name" value="PKS_KS"/>
    <property type="match status" value="1"/>
</dbReference>
<dbReference type="Gene3D" id="3.30.70.3290">
    <property type="match status" value="1"/>
</dbReference>
<proteinExistence type="inferred from homology"/>
<comment type="similarity">
    <text evidence="7">In the C-terminal section; belongs to the NRP synthetase family.</text>
</comment>
<dbReference type="Gene3D" id="3.40.366.10">
    <property type="entry name" value="Malonyl-Coenzyme A Acyl Carrier Protein, domain 2"/>
    <property type="match status" value="1"/>
</dbReference>
<dbReference type="Gene3D" id="3.90.1150.10">
    <property type="entry name" value="Aspartate Aminotransferase, domain 1"/>
    <property type="match status" value="1"/>
</dbReference>
<keyword evidence="6" id="KW-0511">Multifunctional enzyme</keyword>
<dbReference type="Gene3D" id="3.40.50.12780">
    <property type="entry name" value="N-terminal domain of ligase-like"/>
    <property type="match status" value="1"/>
</dbReference>
<dbReference type="InterPro" id="IPR014030">
    <property type="entry name" value="Ketoacyl_synth_N"/>
</dbReference>
<dbReference type="CDD" id="cd00833">
    <property type="entry name" value="PKS"/>
    <property type="match status" value="1"/>
</dbReference>
<dbReference type="SUPFAM" id="SSF55048">
    <property type="entry name" value="Probable ACP-binding domain of malonyl-CoA ACP transacylase"/>
    <property type="match status" value="1"/>
</dbReference>
<comment type="caution">
    <text evidence="10">The sequence shown here is derived from an EMBL/GenBank/DDBJ whole genome shotgun (WGS) entry which is preliminary data.</text>
</comment>
<dbReference type="InterPro" id="IPR006162">
    <property type="entry name" value="Ppantetheine_attach_site"/>
</dbReference>
<dbReference type="SUPFAM" id="SSF47336">
    <property type="entry name" value="ACP-like"/>
    <property type="match status" value="2"/>
</dbReference>
<dbReference type="UniPathway" id="UPA00011"/>
<dbReference type="Pfam" id="PF00668">
    <property type="entry name" value="Condensation"/>
    <property type="match status" value="1"/>
</dbReference>
<dbReference type="Gene3D" id="3.40.47.10">
    <property type="match status" value="1"/>
</dbReference>
<dbReference type="Pfam" id="PF00501">
    <property type="entry name" value="AMP-binding"/>
    <property type="match status" value="1"/>
</dbReference>
<dbReference type="CDD" id="cd05930">
    <property type="entry name" value="A_NRPS"/>
    <property type="match status" value="1"/>
</dbReference>
<dbReference type="EMBL" id="ANBP01000054">
    <property type="protein sequence ID" value="KAB7751877.1"/>
    <property type="molecule type" value="Genomic_DNA"/>
</dbReference>
<accession>A0A5N5URY5</accession>
<dbReference type="NCBIfam" id="TIGR01733">
    <property type="entry name" value="AA-adenyl-dom"/>
    <property type="match status" value="1"/>
</dbReference>
<evidence type="ECO:0000259" key="9">
    <source>
        <dbReference type="PROSITE" id="PS52004"/>
    </source>
</evidence>
<dbReference type="Gene3D" id="3.30.559.30">
    <property type="entry name" value="Nonribosomal peptide synthetase, condensation domain"/>
    <property type="match status" value="1"/>
</dbReference>
<dbReference type="Pfam" id="PF00698">
    <property type="entry name" value="Acyl_transf_1"/>
    <property type="match status" value="1"/>
</dbReference>
<dbReference type="Pfam" id="PF13193">
    <property type="entry name" value="AMP-binding_C"/>
    <property type="match status" value="1"/>
</dbReference>
<dbReference type="InterPro" id="IPR023213">
    <property type="entry name" value="CAT-like_dom_sf"/>
</dbReference>
<dbReference type="SUPFAM" id="SSF53383">
    <property type="entry name" value="PLP-dependent transferases"/>
    <property type="match status" value="1"/>
</dbReference>
<keyword evidence="2" id="KW-0596">Phosphopantetheine</keyword>
<dbReference type="PROSITE" id="PS52004">
    <property type="entry name" value="KS3_2"/>
    <property type="match status" value="1"/>
</dbReference>
<evidence type="ECO:0000256" key="7">
    <source>
        <dbReference type="ARBA" id="ARBA00029443"/>
    </source>
</evidence>
<dbReference type="GO" id="GO:0006633">
    <property type="term" value="P:fatty acid biosynthetic process"/>
    <property type="evidence" value="ECO:0007669"/>
    <property type="project" value="InterPro"/>
</dbReference>
<dbReference type="Proteomes" id="UP000325690">
    <property type="component" value="Unassembled WGS sequence"/>
</dbReference>
<dbReference type="InterPro" id="IPR042099">
    <property type="entry name" value="ANL_N_sf"/>
</dbReference>
<dbReference type="PANTHER" id="PTHR43775">
    <property type="entry name" value="FATTY ACID SYNTHASE"/>
    <property type="match status" value="1"/>
</dbReference>
<evidence type="ECO:0000313" key="11">
    <source>
        <dbReference type="Proteomes" id="UP000325690"/>
    </source>
</evidence>
<dbReference type="Gene3D" id="3.40.640.10">
    <property type="entry name" value="Type I PLP-dependent aspartate aminotransferase-like (Major domain)"/>
    <property type="match status" value="1"/>
</dbReference>
<gene>
    <name evidence="10" type="ORF">MPHL21000_23320</name>
</gene>
<dbReference type="InterPro" id="IPR005814">
    <property type="entry name" value="Aminotrans_3"/>
</dbReference>
<dbReference type="Pfam" id="PF00109">
    <property type="entry name" value="ketoacyl-synt"/>
    <property type="match status" value="1"/>
</dbReference>
<keyword evidence="5" id="KW-0663">Pyridoxal phosphate</keyword>
<dbReference type="InterPro" id="IPR014031">
    <property type="entry name" value="Ketoacyl_synth_C"/>
</dbReference>
<evidence type="ECO:0000313" key="10">
    <source>
        <dbReference type="EMBL" id="KAB7751877.1"/>
    </source>
</evidence>
<evidence type="ECO:0000256" key="6">
    <source>
        <dbReference type="ARBA" id="ARBA00023268"/>
    </source>
</evidence>
<dbReference type="InterPro" id="IPR015422">
    <property type="entry name" value="PyrdxlP-dep_Trfase_small"/>
</dbReference>
<dbReference type="PROSITE" id="PS50075">
    <property type="entry name" value="CARRIER"/>
    <property type="match status" value="2"/>
</dbReference>
<dbReference type="InterPro" id="IPR018201">
    <property type="entry name" value="Ketoacyl_synth_AS"/>
</dbReference>
<evidence type="ECO:0000256" key="5">
    <source>
        <dbReference type="ARBA" id="ARBA00022898"/>
    </source>
</evidence>
<evidence type="ECO:0000256" key="4">
    <source>
        <dbReference type="ARBA" id="ARBA00022679"/>
    </source>
</evidence>
<evidence type="ECO:0000256" key="3">
    <source>
        <dbReference type="ARBA" id="ARBA00022553"/>
    </source>
</evidence>
<comment type="cofactor">
    <cofactor evidence="1">
        <name>pantetheine 4'-phosphate</name>
        <dbReference type="ChEBI" id="CHEBI:47942"/>
    </cofactor>
</comment>
<organism evidence="10 11">
    <name type="scientific">Mycolicibacterium phlei DSM 43239 = CCUG 21000</name>
    <dbReference type="NCBI Taxonomy" id="1226750"/>
    <lineage>
        <taxon>Bacteria</taxon>
        <taxon>Bacillati</taxon>
        <taxon>Actinomycetota</taxon>
        <taxon>Actinomycetes</taxon>
        <taxon>Mycobacteriales</taxon>
        <taxon>Mycobacteriaceae</taxon>
        <taxon>Mycolicibacterium</taxon>
    </lineage>
</organism>
<dbReference type="PROSITE" id="PS00606">
    <property type="entry name" value="KS3_1"/>
    <property type="match status" value="1"/>
</dbReference>
<dbReference type="Gene3D" id="1.10.1200.10">
    <property type="entry name" value="ACP-like"/>
    <property type="match status" value="2"/>
</dbReference>
<dbReference type="Gene3D" id="3.30.300.30">
    <property type="match status" value="1"/>
</dbReference>
<dbReference type="InterPro" id="IPR020806">
    <property type="entry name" value="PKS_PP-bd"/>
</dbReference>
<dbReference type="InterPro" id="IPR025110">
    <property type="entry name" value="AMP-bd_C"/>
</dbReference>
<dbReference type="InterPro" id="IPR050091">
    <property type="entry name" value="PKS_NRPS_Biosynth_Enz"/>
</dbReference>
<dbReference type="SMART" id="SM00823">
    <property type="entry name" value="PKS_PP"/>
    <property type="match status" value="2"/>
</dbReference>
<dbReference type="CDD" id="cd19531">
    <property type="entry name" value="LCL_NRPS-like"/>
    <property type="match status" value="1"/>
</dbReference>
<dbReference type="SUPFAM" id="SSF53901">
    <property type="entry name" value="Thiolase-like"/>
    <property type="match status" value="1"/>
</dbReference>
<dbReference type="GO" id="GO:0004312">
    <property type="term" value="F:fatty acid synthase activity"/>
    <property type="evidence" value="ECO:0007669"/>
    <property type="project" value="TreeGrafter"/>
</dbReference>
<dbReference type="InterPro" id="IPR015421">
    <property type="entry name" value="PyrdxlP-dep_Trfase_major"/>
</dbReference>
<dbReference type="SUPFAM" id="SSF52151">
    <property type="entry name" value="FabD/lysophospholipase-like"/>
    <property type="match status" value="1"/>
</dbReference>
<sequence length="2454" mass="265026">MRAAAMTGFIAARDGRGETIQDLFAEQVAHTPDRTAIVYRDTTLTYARLDACANRLAARLLEAGVRPGDGVAVLCERTPLLPIALLAVLKVRGHYIPLDPAYPVSRIDGILDDARPVAVVTDQRDREFPCQAVVLTAEDGTVGDDAAPPVGPGRGDDLVYSIYTSGSTGRPKGTLNYQRGAVNLNRWMIDGFGVGPHTRFLVMTSIGFDITSKGIFSPLLCGGTVVLYDSPVYDPARIRQAIVEHRITSFQHTPTAVYGLLEGEHFDQLAGVEHVLILGEALRLEPLRRWLSTDSTPRVVNGYGPTECADMVAAHEVTPADLRAGGVCPLGTAIPNVTLTVRDADLAELAPGEKGELCIQGVCVGAGYRNLPEQTAAAFVDDPHTGQRLYRTGDLVSRTADGLLLYHGRMDAQVKIRGHRVELGEVEQALDRHPGVRQAVVTAPERPGGERFLAAYIRGDTALDRGELSAFLAERLPDYMVPASYTFLDEFPVNASFKVDRKALPAPVLERPELATPYRAPRDDLERRLAGIFCDILGFDGVGVDDPFFEVGGNSLLAARLMARVNEELGTDVPVARFFETATIAGLAAVLRGDATPPSSRRPQYRGDDIAIVGVAARVPGADDAATLWRNLLDGVDALRVLSAEELELAGVRDVGADYVPVSGWAEDTDAFDHEYFGYTPYEAERIDPQQRLLLELAATAFDDAGLPTAGTSLRVGIYAGLAANTYLTRNVLPYDGVRDLGLSHTLLGNDKDYAATRIAHKLGFTGPAMTVQTACSSSGTAIHLACQALREGDCDVALAGGASLPWQFRHGYPHVPDGALSADGRVRAFDADATGMVLTGGGACLVLRRLQDALADGHTVYAVIRATALTNDGAQRASFTAPSVAGQRDAIRAALDRAGVDARSIGMVEAHGTGTALGDPIEVTALTQAWREDTADTGFCAIGSVKSNIGHLDAAAASVGAIKLALALRDGQIPATLHVDKPNPACEFETSPFFVNTRRRDWSADGPRRGALSSFGFGGTNFHAILEQATRVTGTPARRDWQVLRVSAKTGAALSRQIANLREALESTDAELADISYTLDVGRNHHPHRAAVVARSVAEARDRLATAPTGLCRPDPRLVFTFPGQGAQHPGMGRRLYETESVFRAAVNECAEILAPVLDTDLRSVMFDGDGDALRNTQLAQPAIFTISYATARLWQSWGLTPDAMVGHSVGEYVAATLAGVFELEHALLILAERARLMQSMPPGGMLAVRLSEDDVAGYLADGVAVAAVNAPTLTVLSGPHPALSAVRERLAADGVACTPLHTSHAFHSPMMDPIVEPFAQVVARYPRSAPRVPFYSSLTGLPITEAQATDPHYWAQQVRGAVRFAPAITHAVDVDCVVLECGPGQNLTTSTRQTVPAAVAVASLPHAGSTDADDAEHLGGALAQLYTAGVRVDAQRFHAGETRRRVSLPPYPFERTRHWIGAAEPVAPEPEPVAQTSAPAPVCDLIAEVAGVELSPADEHRTFLELGFDSLLLTQLTTQLNQRMRLSLRFRQLIEEFPTPAALAQHLDSAATTGKVFGAGTKITTDSGPRLTPQQREALDGLIARYTARTANSRAYAEEHRPHLADPRAVSGFHPLWKDLVYPIVAKTSKGPRFTDIDGNTYVDLMNGFGSVFFGHRPDFVVEAVHNQIESDIMIGPQNALAGECARMFAEMTGHERAAFCNTGSEAVLAAIRLARTVTGRNLIVQHEGDYHGIVDEVLVRGTPSGRSIPAAAGVPPEAVANTIVLEYGSERSLQVLRERAHELAAVVIEPVQSRKPDLQPADYVREVRRICDESGTALIMDEVVCGFRVHWAGAQGVWGVKADIACYGKVFGAGMPVGAVAGSRRFMDALDGGQWRFGDDSMPEVGVTYFAGTFVRHPMTMAVVHAALTHMRANPHLQEQVNERARSLVDRLNAMFAAEGFPMHIGRFGSLLKPEWTRDVEFGELFYYFLREAGVYAWDGRPNYLTTEHGEAEIAEIVDGFAYAIGQMKRGGFLDDIRPDASLVTLAADEESITVPSTESQREVWLAARFVAGNSLAYNEGVLLRLDGALDEDALRAALQTLLDRHESLRAHFSRDGRSLIIKRRLPLELPRLELSEAQFEQLCAEEMGRAFDLRRGPLVRFTLVRLDERRHRLVFIAHHAVCDGWSAAVLLSELGALYSAAVEGRQAGLPEAPRYADYVAVERHFLESSAGRGHREFWLKQLHDAPAPPQLPPDRTPGAELDLSAARVDVPVDPELVAGLRRLGGAHGASLVATMLTGFAQVFRRCTDQDDLVIGLAAAGQSFHGQGQLVGHCVNLLPLRLRLQSAETFAEALATTRDTLLDAYDHQGVSFGTLLPDLALARSDDRPPLVSVVFNIDVRDDDISHTGLAVGYETMVRQAETFELFINVVDTGSSMVWEASYRTALYSEQQIREHLAMYEQVLREAVAEAV</sequence>
<dbReference type="InterPro" id="IPR016036">
    <property type="entry name" value="Malonyl_transacylase_ACP-bd"/>
</dbReference>
<protein>
    <submittedName>
        <fullName evidence="10">Uncharacterized protein</fullName>
    </submittedName>
</protein>
<dbReference type="GO" id="GO:0030170">
    <property type="term" value="F:pyridoxal phosphate binding"/>
    <property type="evidence" value="ECO:0007669"/>
    <property type="project" value="InterPro"/>
</dbReference>
<dbReference type="InterPro" id="IPR049704">
    <property type="entry name" value="Aminotrans_3_PPA_site"/>
</dbReference>
<dbReference type="GO" id="GO:0008483">
    <property type="term" value="F:transaminase activity"/>
    <property type="evidence" value="ECO:0007669"/>
    <property type="project" value="InterPro"/>
</dbReference>
<dbReference type="InterPro" id="IPR036736">
    <property type="entry name" value="ACP-like_sf"/>
</dbReference>
<keyword evidence="3" id="KW-0597">Phosphoprotein</keyword>
<dbReference type="FunFam" id="1.10.1200.10:FF:000016">
    <property type="entry name" value="Non-ribosomal peptide synthase"/>
    <property type="match status" value="1"/>
</dbReference>
<dbReference type="PROSITE" id="PS00012">
    <property type="entry name" value="PHOSPHOPANTETHEINE"/>
    <property type="match status" value="1"/>
</dbReference>
<dbReference type="SUPFAM" id="SSF56801">
    <property type="entry name" value="Acetyl-CoA synthetase-like"/>
    <property type="match status" value="1"/>
</dbReference>
<dbReference type="SMART" id="SM00827">
    <property type="entry name" value="PKS_AT"/>
    <property type="match status" value="1"/>
</dbReference>
<dbReference type="SUPFAM" id="SSF52777">
    <property type="entry name" value="CoA-dependent acyltransferases"/>
    <property type="match status" value="2"/>
</dbReference>
<dbReference type="InterPro" id="IPR001227">
    <property type="entry name" value="Ac_transferase_dom_sf"/>
</dbReference>
<dbReference type="PROSITE" id="PS00600">
    <property type="entry name" value="AA_TRANSFER_CLASS_3"/>
    <property type="match status" value="1"/>
</dbReference>
<keyword evidence="4" id="KW-0808">Transferase</keyword>
<dbReference type="InterPro" id="IPR014043">
    <property type="entry name" value="Acyl_transferase_dom"/>
</dbReference>
<dbReference type="InterPro" id="IPR010071">
    <property type="entry name" value="AA_adenyl_dom"/>
</dbReference>
<dbReference type="Gene3D" id="3.30.559.10">
    <property type="entry name" value="Chloramphenicol acetyltransferase-like domain"/>
    <property type="match status" value="1"/>
</dbReference>
<dbReference type="Pfam" id="PF00202">
    <property type="entry name" value="Aminotran_3"/>
    <property type="match status" value="1"/>
</dbReference>
<dbReference type="GO" id="GO:0004315">
    <property type="term" value="F:3-oxoacyl-[acyl-carrier-protein] synthase activity"/>
    <property type="evidence" value="ECO:0007669"/>
    <property type="project" value="InterPro"/>
</dbReference>
<dbReference type="InterPro" id="IPR009081">
    <property type="entry name" value="PP-bd_ACP"/>
</dbReference>
<evidence type="ECO:0000259" key="8">
    <source>
        <dbReference type="PROSITE" id="PS50075"/>
    </source>
</evidence>
<feature type="domain" description="Carrier" evidence="8">
    <location>
        <begin position="1478"/>
        <end position="1553"/>
    </location>
</feature>
<dbReference type="InterPro" id="IPR045851">
    <property type="entry name" value="AMP-bd_C_sf"/>
</dbReference>
<dbReference type="GO" id="GO:0044550">
    <property type="term" value="P:secondary metabolite biosynthetic process"/>
    <property type="evidence" value="ECO:0007669"/>
    <property type="project" value="UniProtKB-ARBA"/>
</dbReference>
<dbReference type="Pfam" id="PF00550">
    <property type="entry name" value="PP-binding"/>
    <property type="match status" value="2"/>
</dbReference>
<feature type="domain" description="Ketosynthase family 3 (KS3)" evidence="9">
    <location>
        <begin position="607"/>
        <end position="1029"/>
    </location>
</feature>
<dbReference type="PANTHER" id="PTHR43775:SF37">
    <property type="entry name" value="SI:DKEY-61P9.11"/>
    <property type="match status" value="1"/>
</dbReference>
<feature type="domain" description="Carrier" evidence="8">
    <location>
        <begin position="520"/>
        <end position="595"/>
    </location>
</feature>
<dbReference type="GO" id="GO:0031177">
    <property type="term" value="F:phosphopantetheine binding"/>
    <property type="evidence" value="ECO:0007669"/>
    <property type="project" value="InterPro"/>
</dbReference>
<dbReference type="Pfam" id="PF22621">
    <property type="entry name" value="CurL-like_PKS_C"/>
    <property type="match status" value="1"/>
</dbReference>
<dbReference type="InterPro" id="IPR016035">
    <property type="entry name" value="Acyl_Trfase/lysoPLipase"/>
</dbReference>
<keyword evidence="11" id="KW-1185">Reference proteome</keyword>
<dbReference type="InterPro" id="IPR015424">
    <property type="entry name" value="PyrdxlP-dep_Trfase"/>
</dbReference>
<name>A0A5N5URY5_MYCPH</name>
<evidence type="ECO:0000256" key="2">
    <source>
        <dbReference type="ARBA" id="ARBA00022450"/>
    </source>
</evidence>
<dbReference type="InterPro" id="IPR001242">
    <property type="entry name" value="Condensation_dom"/>
</dbReference>
<dbReference type="InterPro" id="IPR020841">
    <property type="entry name" value="PKS_Beta-ketoAc_synthase_dom"/>
</dbReference>